<evidence type="ECO:0000256" key="3">
    <source>
        <dbReference type="PROSITE-ProRule" id="PRU00649"/>
    </source>
</evidence>
<keyword evidence="2 3" id="KW-0539">Nucleus</keyword>
<feature type="region of interest" description="Disordered" evidence="4">
    <location>
        <begin position="61"/>
        <end position="92"/>
    </location>
</feature>
<evidence type="ECO:0000259" key="5">
    <source>
        <dbReference type="PROSITE" id="PS51319"/>
    </source>
</evidence>
<dbReference type="SMART" id="SM00509">
    <property type="entry name" value="TFS2N"/>
    <property type="match status" value="1"/>
</dbReference>
<evidence type="ECO:0000256" key="1">
    <source>
        <dbReference type="ARBA" id="ARBA00004123"/>
    </source>
</evidence>
<dbReference type="PANTHER" id="PTHR47210:SF1">
    <property type="entry name" value="MEDIATOR OF RNA POLYMERASE II TRANSCRIPTION SUBUNIT 26C-RELATED"/>
    <property type="match status" value="1"/>
</dbReference>
<dbReference type="CDD" id="cd00183">
    <property type="entry name" value="TFIIS_I"/>
    <property type="match status" value="1"/>
</dbReference>
<dbReference type="AlphaFoldDB" id="A0A2G9I072"/>
<reference evidence="7" key="1">
    <citation type="journal article" date="2018" name="Gigascience">
        <title>Genome assembly of the Pink Ipe (Handroanthus impetiginosus, Bignoniaceae), a highly valued, ecologically keystone Neotropical timber forest tree.</title>
        <authorList>
            <person name="Silva-Junior O.B."/>
            <person name="Grattapaglia D."/>
            <person name="Novaes E."/>
            <person name="Collevatti R.G."/>
        </authorList>
    </citation>
    <scope>NUCLEOTIDE SEQUENCE [LARGE SCALE GENOMIC DNA]</scope>
    <source>
        <strain evidence="7">cv. UFG-1</strain>
    </source>
</reference>
<dbReference type="EMBL" id="NKXS01000613">
    <property type="protein sequence ID" value="PIN23159.1"/>
    <property type="molecule type" value="Genomic_DNA"/>
</dbReference>
<dbReference type="Proteomes" id="UP000231279">
    <property type="component" value="Unassembled WGS sequence"/>
</dbReference>
<accession>A0A2G9I072</accession>
<dbReference type="InterPro" id="IPR044790">
    <property type="entry name" value="MD26C-like"/>
</dbReference>
<dbReference type="OrthoDB" id="550309at2759"/>
<dbReference type="STRING" id="429701.A0A2G9I072"/>
<comment type="subcellular location">
    <subcellularLocation>
        <location evidence="1 3">Nucleus</location>
    </subcellularLocation>
</comment>
<comment type="caution">
    <text evidence="6">The sequence shown here is derived from an EMBL/GenBank/DDBJ whole genome shotgun (WGS) entry which is preliminary data.</text>
</comment>
<dbReference type="InterPro" id="IPR017923">
    <property type="entry name" value="TFIIS_N"/>
</dbReference>
<dbReference type="PROSITE" id="PS51319">
    <property type="entry name" value="TFIIS_N"/>
    <property type="match status" value="1"/>
</dbReference>
<organism evidence="6 7">
    <name type="scientific">Handroanthus impetiginosus</name>
    <dbReference type="NCBI Taxonomy" id="429701"/>
    <lineage>
        <taxon>Eukaryota</taxon>
        <taxon>Viridiplantae</taxon>
        <taxon>Streptophyta</taxon>
        <taxon>Embryophyta</taxon>
        <taxon>Tracheophyta</taxon>
        <taxon>Spermatophyta</taxon>
        <taxon>Magnoliopsida</taxon>
        <taxon>eudicotyledons</taxon>
        <taxon>Gunneridae</taxon>
        <taxon>Pentapetalae</taxon>
        <taxon>asterids</taxon>
        <taxon>lamiids</taxon>
        <taxon>Lamiales</taxon>
        <taxon>Bignoniaceae</taxon>
        <taxon>Crescentiina</taxon>
        <taxon>Tabebuia alliance</taxon>
        <taxon>Handroanthus</taxon>
    </lineage>
</organism>
<keyword evidence="7" id="KW-1185">Reference proteome</keyword>
<proteinExistence type="predicted"/>
<gene>
    <name evidence="6" type="ORF">CDL12_04123</name>
</gene>
<dbReference type="Gene3D" id="1.20.930.10">
    <property type="entry name" value="Conserved domain common to transcription factors TFIIS, elongin A, CRSP70"/>
    <property type="match status" value="1"/>
</dbReference>
<dbReference type="InterPro" id="IPR003617">
    <property type="entry name" value="TFIIS/CRSP70_N_sub"/>
</dbReference>
<evidence type="ECO:0000313" key="7">
    <source>
        <dbReference type="Proteomes" id="UP000231279"/>
    </source>
</evidence>
<dbReference type="Pfam" id="PF08711">
    <property type="entry name" value="Med26"/>
    <property type="match status" value="1"/>
</dbReference>
<sequence length="290" mass="33414">MDLNEFRAFILDSGLDVWTWIDMAISVASHDHENELKSRRDQIVQKLYAPAFSRCQNCDRNAKESEENETFQQKQDMGSDHNSEGLSEDDVNDDDDELREILEIKILLDDQNQSEGALIELLQKLVDMDTTFKALKETDIGRQVTRLRKHSSNEVRRLVKILVRKWKGTVDEWVRLNTPTEEATQFNGDDKKSPHEAHHENIQDEVIHHADAQNTSVSCYLTPVKGKMKHNQIESEKPVLATKCLHDQNYHEGQRAKKHKTAQVTNFHNIPKTKNAIVMNNGGGFTMKSW</sequence>
<dbReference type="InterPro" id="IPR035441">
    <property type="entry name" value="TFIIS/LEDGF_dom_sf"/>
</dbReference>
<dbReference type="GO" id="GO:0005634">
    <property type="term" value="C:nucleus"/>
    <property type="evidence" value="ECO:0007669"/>
    <property type="project" value="UniProtKB-SubCell"/>
</dbReference>
<feature type="domain" description="TFIIS N-terminal" evidence="5">
    <location>
        <begin position="96"/>
        <end position="173"/>
    </location>
</feature>
<evidence type="ECO:0000313" key="6">
    <source>
        <dbReference type="EMBL" id="PIN23159.1"/>
    </source>
</evidence>
<evidence type="ECO:0000256" key="4">
    <source>
        <dbReference type="SAM" id="MobiDB-lite"/>
    </source>
</evidence>
<dbReference type="SUPFAM" id="SSF47676">
    <property type="entry name" value="Conserved domain common to transcription factors TFIIS, elongin A, CRSP70"/>
    <property type="match status" value="1"/>
</dbReference>
<protein>
    <recommendedName>
        <fullName evidence="5">TFIIS N-terminal domain-containing protein</fullName>
    </recommendedName>
</protein>
<name>A0A2G9I072_9LAMI</name>
<evidence type="ECO:0000256" key="2">
    <source>
        <dbReference type="ARBA" id="ARBA00023242"/>
    </source>
</evidence>
<dbReference type="PANTHER" id="PTHR47210">
    <property type="entry name" value="MEDIATOR OF RNA POLYMERASE II TRANSCRIPTION SUBUNIT 26C-RELATED"/>
    <property type="match status" value="1"/>
</dbReference>